<dbReference type="PROSITE" id="PS51419">
    <property type="entry name" value="RAB"/>
    <property type="match status" value="1"/>
</dbReference>
<dbReference type="GO" id="GO:0003924">
    <property type="term" value="F:GTPase activity"/>
    <property type="evidence" value="ECO:0007669"/>
    <property type="project" value="InterPro"/>
</dbReference>
<gene>
    <name evidence="4" type="ORF">M514_28175</name>
</gene>
<keyword evidence="2" id="KW-0597">Phosphoprotein</keyword>
<evidence type="ECO:0008006" key="5">
    <source>
        <dbReference type="Google" id="ProtNLM"/>
    </source>
</evidence>
<dbReference type="InterPro" id="IPR001806">
    <property type="entry name" value="Small_GTPase"/>
</dbReference>
<evidence type="ECO:0000313" key="4">
    <source>
        <dbReference type="EMBL" id="KFD59645.1"/>
    </source>
</evidence>
<evidence type="ECO:0000256" key="3">
    <source>
        <dbReference type="SAM" id="MobiDB-lite"/>
    </source>
</evidence>
<dbReference type="PANTHER" id="PTHR45775:SF6">
    <property type="entry name" value="RAD, GEM_KIR FAMILY MEMBER 2, ISOFORM C"/>
    <property type="match status" value="1"/>
</dbReference>
<proteinExistence type="inferred from homology"/>
<accession>A0A085MQZ9</accession>
<dbReference type="SUPFAM" id="SSF52540">
    <property type="entry name" value="P-loop containing nucleoside triphosphate hydrolases"/>
    <property type="match status" value="1"/>
</dbReference>
<dbReference type="GO" id="GO:0005886">
    <property type="term" value="C:plasma membrane"/>
    <property type="evidence" value="ECO:0007669"/>
    <property type="project" value="TreeGrafter"/>
</dbReference>
<evidence type="ECO:0000256" key="1">
    <source>
        <dbReference type="ARBA" id="ARBA00008846"/>
    </source>
</evidence>
<dbReference type="PROSITE" id="PS51421">
    <property type="entry name" value="RAS"/>
    <property type="match status" value="1"/>
</dbReference>
<dbReference type="SMART" id="SM00173">
    <property type="entry name" value="RAS"/>
    <property type="match status" value="1"/>
</dbReference>
<evidence type="ECO:0000256" key="2">
    <source>
        <dbReference type="ARBA" id="ARBA00022553"/>
    </source>
</evidence>
<feature type="region of interest" description="Disordered" evidence="3">
    <location>
        <begin position="59"/>
        <end position="91"/>
    </location>
</feature>
<reference evidence="4" key="1">
    <citation type="journal article" date="2014" name="Nat. Genet.">
        <title>Genome and transcriptome of the porcine whipworm Trichuris suis.</title>
        <authorList>
            <person name="Jex A.R."/>
            <person name="Nejsum P."/>
            <person name="Schwarz E.M."/>
            <person name="Hu L."/>
            <person name="Young N.D."/>
            <person name="Hall R.S."/>
            <person name="Korhonen P.K."/>
            <person name="Liao S."/>
            <person name="Thamsborg S."/>
            <person name="Xia J."/>
            <person name="Xu P."/>
            <person name="Wang S."/>
            <person name="Scheerlinck J.P."/>
            <person name="Hofmann A."/>
            <person name="Sternberg P.W."/>
            <person name="Wang J."/>
            <person name="Gasser R.B."/>
        </authorList>
    </citation>
    <scope>NUCLEOTIDE SEQUENCE [LARGE SCALE GENOMIC DNA]</scope>
    <source>
        <strain evidence="4">DCEP-RM93F</strain>
    </source>
</reference>
<dbReference type="EMBL" id="KL367784">
    <property type="protein sequence ID" value="KFD59645.1"/>
    <property type="molecule type" value="Genomic_DNA"/>
</dbReference>
<dbReference type="GO" id="GO:0005246">
    <property type="term" value="F:calcium channel regulator activity"/>
    <property type="evidence" value="ECO:0007669"/>
    <property type="project" value="TreeGrafter"/>
</dbReference>
<dbReference type="SMART" id="SM00175">
    <property type="entry name" value="RAB"/>
    <property type="match status" value="1"/>
</dbReference>
<dbReference type="InterPro" id="IPR051641">
    <property type="entry name" value="RGK_GTP-binding_reg"/>
</dbReference>
<name>A0A085MQZ9_9BILA</name>
<dbReference type="GO" id="GO:0005525">
    <property type="term" value="F:GTP binding"/>
    <property type="evidence" value="ECO:0007669"/>
    <property type="project" value="InterPro"/>
</dbReference>
<dbReference type="PANTHER" id="PTHR45775">
    <property type="entry name" value="RAD, GEM/KIR FAMILY MEMBER 2, ISOFORM C"/>
    <property type="match status" value="1"/>
</dbReference>
<dbReference type="Proteomes" id="UP000030758">
    <property type="component" value="Unassembled WGS sequence"/>
</dbReference>
<comment type="similarity">
    <text evidence="1">Belongs to the small GTPase superfamily. RGK family.</text>
</comment>
<dbReference type="Gene3D" id="3.40.50.300">
    <property type="entry name" value="P-loop containing nucleotide triphosphate hydrolases"/>
    <property type="match status" value="1"/>
</dbReference>
<feature type="compositionally biased region" description="Polar residues" evidence="3">
    <location>
        <begin position="1"/>
        <end position="10"/>
    </location>
</feature>
<feature type="compositionally biased region" description="Polar residues" evidence="3">
    <location>
        <begin position="73"/>
        <end position="84"/>
    </location>
</feature>
<dbReference type="Pfam" id="PF00071">
    <property type="entry name" value="Ras"/>
    <property type="match status" value="1"/>
</dbReference>
<dbReference type="InterPro" id="IPR027417">
    <property type="entry name" value="P-loop_NTPase"/>
</dbReference>
<dbReference type="AlphaFoldDB" id="A0A085MQZ9"/>
<organism evidence="4">
    <name type="scientific">Trichuris suis</name>
    <name type="common">pig whipworm</name>
    <dbReference type="NCBI Taxonomy" id="68888"/>
    <lineage>
        <taxon>Eukaryota</taxon>
        <taxon>Metazoa</taxon>
        <taxon>Ecdysozoa</taxon>
        <taxon>Nematoda</taxon>
        <taxon>Enoplea</taxon>
        <taxon>Dorylaimia</taxon>
        <taxon>Trichinellida</taxon>
        <taxon>Trichuridae</taxon>
        <taxon>Trichuris</taxon>
    </lineage>
</organism>
<sequence length="430" mass="49017">MSLDMTNNPDQLGEKGEAGRLHPSSCFRKKSLDYVLSAMSSLRFHKPKDRKKLSLVEVAVPETSSSSRRSSSPITSQPYHNRSPSPGGYSFDERPFRCRSYSLPLKFHHAQRKSARRYSDWPILRSPSHVEQRFLTLPESAYYQKVKTFGVDNEGNIVERGFCYVHRSDASLTDVCSPTDTSESTVYSAAQVEHADAENEVQSEKAVSPERIFKVHVIGEESVGRTSLIKELKNLFISDLEETDQPEQGSECVIPILVEGNECFVCFKRGSTVPEKLSATDEQTALIVMYDVTSNETFSVAADIMYRITSEFDDPEKQTYVPMLLIGNKVDLERHRAIESDEGKELAKSYGCAFLEISVLLGHQVETVLKVLLNELRPSKKMRRKRSSYRCRKRSHSKNVMAKSEFHLPSRTWFDFLRRRQKCLSLESLF</sequence>
<feature type="region of interest" description="Disordered" evidence="3">
    <location>
        <begin position="1"/>
        <end position="23"/>
    </location>
</feature>
<dbReference type="PRINTS" id="PR00449">
    <property type="entry name" value="RASTRNSFRMNG"/>
</dbReference>
<protein>
    <recommendedName>
        <fullName evidence="5">Ras family protein</fullName>
    </recommendedName>
</protein>